<comment type="caution">
    <text evidence="2">The sequence shown here is derived from an EMBL/GenBank/DDBJ whole genome shotgun (WGS) entry which is preliminary data.</text>
</comment>
<protein>
    <submittedName>
        <fullName evidence="2">Uncharacterized protein</fullName>
    </submittedName>
</protein>
<dbReference type="Proteomes" id="UP001566132">
    <property type="component" value="Unassembled WGS sequence"/>
</dbReference>
<evidence type="ECO:0000313" key="2">
    <source>
        <dbReference type="EMBL" id="KAL1492404.1"/>
    </source>
</evidence>
<keyword evidence="1" id="KW-0812">Transmembrane</keyword>
<organism evidence="2 3">
    <name type="scientific">Hypothenemus hampei</name>
    <name type="common">Coffee berry borer</name>
    <dbReference type="NCBI Taxonomy" id="57062"/>
    <lineage>
        <taxon>Eukaryota</taxon>
        <taxon>Metazoa</taxon>
        <taxon>Ecdysozoa</taxon>
        <taxon>Arthropoda</taxon>
        <taxon>Hexapoda</taxon>
        <taxon>Insecta</taxon>
        <taxon>Pterygota</taxon>
        <taxon>Neoptera</taxon>
        <taxon>Endopterygota</taxon>
        <taxon>Coleoptera</taxon>
        <taxon>Polyphaga</taxon>
        <taxon>Cucujiformia</taxon>
        <taxon>Curculionidae</taxon>
        <taxon>Scolytinae</taxon>
        <taxon>Hypothenemus</taxon>
    </lineage>
</organism>
<dbReference type="AlphaFoldDB" id="A0ABD1ECS2"/>
<dbReference type="EMBL" id="JBDJPC010000008">
    <property type="protein sequence ID" value="KAL1492404.1"/>
    <property type="molecule type" value="Genomic_DNA"/>
</dbReference>
<keyword evidence="1" id="KW-1133">Transmembrane helix</keyword>
<evidence type="ECO:0000256" key="1">
    <source>
        <dbReference type="SAM" id="Phobius"/>
    </source>
</evidence>
<reference evidence="2 3" key="1">
    <citation type="submission" date="2024-05" db="EMBL/GenBank/DDBJ databases">
        <title>Genetic variation in Jamaican populations of the coffee berry borer (Hypothenemus hampei).</title>
        <authorList>
            <person name="Errbii M."/>
            <person name="Myrie A."/>
        </authorList>
    </citation>
    <scope>NUCLEOTIDE SEQUENCE [LARGE SCALE GENOMIC DNA]</scope>
    <source>
        <strain evidence="2">JA-Hopewell-2020-01-JO</strain>
        <tissue evidence="2">Whole body</tissue>
    </source>
</reference>
<evidence type="ECO:0000313" key="3">
    <source>
        <dbReference type="Proteomes" id="UP001566132"/>
    </source>
</evidence>
<keyword evidence="1" id="KW-0472">Membrane</keyword>
<accession>A0ABD1ECS2</accession>
<name>A0ABD1ECS2_HYPHA</name>
<keyword evidence="3" id="KW-1185">Reference proteome</keyword>
<gene>
    <name evidence="2" type="ORF">ABEB36_010656</name>
</gene>
<feature type="transmembrane region" description="Helical" evidence="1">
    <location>
        <begin position="39"/>
        <end position="61"/>
    </location>
</feature>
<proteinExistence type="predicted"/>
<sequence length="99" mass="11576">MNEDSAFYPILNEILRPIEELGWVFINVFWGNESTFEDIILLIGTMVAFVAFILWCCFPVIPKDGGKTAQYYNNHHYKDCNSDERYNQIEFTNGTLNKK</sequence>